<keyword evidence="6" id="KW-0805">Transcription regulation</keyword>
<sequence length="175" mass="17891">MSEQPSVASLVSALTGELLHELVADVAIQEHRLAELRRNRLARSQAAAVAGSSNGLLAPPVVNGGTLSTSPNKKDKDEGLFACLACSRQIAAPRYASHLSGCMGLTGSRRGGERRAAANGRAVNGISRSSPAASSYGSDTDNERKASTNGSKRAATSSPAINGTKKAKPAPPLSA</sequence>
<dbReference type="AlphaFoldDB" id="A0A0D6EHP7"/>
<evidence type="ECO:0000256" key="2">
    <source>
        <dbReference type="ARBA" id="ARBA00022723"/>
    </source>
</evidence>
<dbReference type="GO" id="GO:0005634">
    <property type="term" value="C:nucleus"/>
    <property type="evidence" value="ECO:0007669"/>
    <property type="project" value="UniProtKB-SubCell"/>
</dbReference>
<proteinExistence type="inferred from homology"/>
<evidence type="ECO:0000256" key="11">
    <source>
        <dbReference type="SAM" id="MobiDB-lite"/>
    </source>
</evidence>
<feature type="region of interest" description="Disordered" evidence="11">
    <location>
        <begin position="106"/>
        <end position="175"/>
    </location>
</feature>
<evidence type="ECO:0000313" key="13">
    <source>
        <dbReference type="Proteomes" id="UP000243876"/>
    </source>
</evidence>
<keyword evidence="3" id="KW-0863">Zinc-finger</keyword>
<keyword evidence="7 10" id="KW-0010">Activator</keyword>
<dbReference type="GO" id="GO:0006325">
    <property type="term" value="P:chromatin organization"/>
    <property type="evidence" value="ECO:0007669"/>
    <property type="project" value="UniProtKB-KW"/>
</dbReference>
<evidence type="ECO:0000256" key="8">
    <source>
        <dbReference type="ARBA" id="ARBA00023163"/>
    </source>
</evidence>
<comment type="subcellular location">
    <subcellularLocation>
        <location evidence="1 10">Nucleus</location>
    </subcellularLocation>
</comment>
<accession>A0A0D6EHP7</accession>
<keyword evidence="8" id="KW-0804">Transcription</keyword>
<evidence type="ECO:0000256" key="1">
    <source>
        <dbReference type="ARBA" id="ARBA00004123"/>
    </source>
</evidence>
<dbReference type="OrthoDB" id="2530025at2759"/>
<keyword evidence="5" id="KW-0156">Chromatin regulator</keyword>
<keyword evidence="9" id="KW-0539">Nucleus</keyword>
<evidence type="ECO:0000256" key="9">
    <source>
        <dbReference type="ARBA" id="ARBA00023242"/>
    </source>
</evidence>
<evidence type="ECO:0000313" key="12">
    <source>
        <dbReference type="EMBL" id="CEQ39105.1"/>
    </source>
</evidence>
<evidence type="ECO:0000256" key="5">
    <source>
        <dbReference type="ARBA" id="ARBA00022853"/>
    </source>
</evidence>
<keyword evidence="2" id="KW-0479">Metal-binding</keyword>
<evidence type="ECO:0000256" key="7">
    <source>
        <dbReference type="ARBA" id="ARBA00023159"/>
    </source>
</evidence>
<dbReference type="Pfam" id="PF08209">
    <property type="entry name" value="Sgf11"/>
    <property type="match status" value="1"/>
</dbReference>
<comment type="similarity">
    <text evidence="10">Belongs to the SGF11 family.</text>
</comment>
<name>A0A0D6EHP7_SPOSA</name>
<feature type="compositionally biased region" description="Polar residues" evidence="11">
    <location>
        <begin position="147"/>
        <end position="161"/>
    </location>
</feature>
<feature type="compositionally biased region" description="Low complexity" evidence="11">
    <location>
        <begin position="117"/>
        <end position="138"/>
    </location>
</feature>
<dbReference type="Proteomes" id="UP000243876">
    <property type="component" value="Unassembled WGS sequence"/>
</dbReference>
<dbReference type="GO" id="GO:0070461">
    <property type="term" value="C:SAGA-type complex"/>
    <property type="evidence" value="ECO:0007669"/>
    <property type="project" value="UniProtKB-ARBA"/>
</dbReference>
<dbReference type="EMBL" id="CENE01000002">
    <property type="protein sequence ID" value="CEQ39105.1"/>
    <property type="molecule type" value="Genomic_DNA"/>
</dbReference>
<reference evidence="13" key="1">
    <citation type="submission" date="2015-02" db="EMBL/GenBank/DDBJ databases">
        <authorList>
            <person name="Gon?alves P."/>
        </authorList>
    </citation>
    <scope>NUCLEOTIDE SEQUENCE [LARGE SCALE GENOMIC DNA]</scope>
</reference>
<keyword evidence="4" id="KW-0862">Zinc</keyword>
<dbReference type="GO" id="GO:0008270">
    <property type="term" value="F:zinc ion binding"/>
    <property type="evidence" value="ECO:0007669"/>
    <property type="project" value="UniProtKB-KW"/>
</dbReference>
<organism evidence="12 13">
    <name type="scientific">Sporidiobolus salmonicolor</name>
    <name type="common">Yeast-like fungus</name>
    <name type="synonym">Sporobolomyces salmonicolor</name>
    <dbReference type="NCBI Taxonomy" id="5005"/>
    <lineage>
        <taxon>Eukaryota</taxon>
        <taxon>Fungi</taxon>
        <taxon>Dikarya</taxon>
        <taxon>Basidiomycota</taxon>
        <taxon>Pucciniomycotina</taxon>
        <taxon>Microbotryomycetes</taxon>
        <taxon>Sporidiobolales</taxon>
        <taxon>Sporidiobolaceae</taxon>
        <taxon>Sporobolomyces</taxon>
    </lineage>
</organism>
<protein>
    <recommendedName>
        <fullName evidence="10">SAGA-associated factor 11</fullName>
    </recommendedName>
</protein>
<gene>
    <name evidence="12" type="primary">SPOSA6832_00595</name>
</gene>
<dbReference type="InterPro" id="IPR013246">
    <property type="entry name" value="SAGA_su_Sgf11"/>
</dbReference>
<evidence type="ECO:0000256" key="10">
    <source>
        <dbReference type="RuleBase" id="RU261113"/>
    </source>
</evidence>
<evidence type="ECO:0000256" key="4">
    <source>
        <dbReference type="ARBA" id="ARBA00022833"/>
    </source>
</evidence>
<evidence type="ECO:0000256" key="6">
    <source>
        <dbReference type="ARBA" id="ARBA00023015"/>
    </source>
</evidence>
<dbReference type="Gene3D" id="3.30.160.60">
    <property type="entry name" value="Classic Zinc Finger"/>
    <property type="match status" value="1"/>
</dbReference>
<evidence type="ECO:0000256" key="3">
    <source>
        <dbReference type="ARBA" id="ARBA00022771"/>
    </source>
</evidence>
<keyword evidence="13" id="KW-1185">Reference proteome</keyword>